<dbReference type="Gene3D" id="3.30.750.24">
    <property type="entry name" value="STAS domain"/>
    <property type="match status" value="1"/>
</dbReference>
<dbReference type="PROSITE" id="PS50801">
    <property type="entry name" value="STAS"/>
    <property type="match status" value="1"/>
</dbReference>
<feature type="domain" description="STAS" evidence="1">
    <location>
        <begin position="1"/>
        <end position="93"/>
    </location>
</feature>
<evidence type="ECO:0000313" key="2">
    <source>
        <dbReference type="EMBL" id="PFG35421.1"/>
    </source>
</evidence>
<dbReference type="PANTHER" id="PTHR35849:SF2">
    <property type="entry name" value="BLR2341 PROTEIN"/>
    <property type="match status" value="1"/>
</dbReference>
<proteinExistence type="predicted"/>
<dbReference type="PANTHER" id="PTHR35849">
    <property type="entry name" value="BLR2341 PROTEIN"/>
    <property type="match status" value="1"/>
</dbReference>
<reference evidence="2 3" key="1">
    <citation type="submission" date="2017-10" db="EMBL/GenBank/DDBJ databases">
        <title>Sequencing the genomes of 1000 actinobacteria strains.</title>
        <authorList>
            <person name="Klenk H.-P."/>
        </authorList>
    </citation>
    <scope>NUCLEOTIDE SEQUENCE [LARGE SCALE GENOMIC DNA]</scope>
    <source>
        <strain evidence="2 3">DSM 21574</strain>
    </source>
</reference>
<dbReference type="InterPro" id="IPR002645">
    <property type="entry name" value="STAS_dom"/>
</dbReference>
<dbReference type="SUPFAM" id="SSF52091">
    <property type="entry name" value="SpoIIaa-like"/>
    <property type="match status" value="1"/>
</dbReference>
<dbReference type="CDD" id="cd07043">
    <property type="entry name" value="STAS_anti-anti-sigma_factors"/>
    <property type="match status" value="1"/>
</dbReference>
<dbReference type="InterPro" id="IPR036513">
    <property type="entry name" value="STAS_dom_sf"/>
</dbReference>
<evidence type="ECO:0000259" key="1">
    <source>
        <dbReference type="PROSITE" id="PS50801"/>
    </source>
</evidence>
<sequence length="110" mass="11822">MEVSEDKSRVVLWGEIDGALRTEASGVLASALERELPVVIDLESVTFMDSTGIAFLVQFCTIGADEGIEVVVRKPPQLVRDVIEMLGITELLGLTNDPEPAPEGRTPLAS</sequence>
<accession>A0A2A9EA19</accession>
<comment type="caution">
    <text evidence="2">The sequence shown here is derived from an EMBL/GenBank/DDBJ whole genome shotgun (WGS) entry which is preliminary data.</text>
</comment>
<dbReference type="OrthoDB" id="5145734at2"/>
<dbReference type="InterPro" id="IPR058548">
    <property type="entry name" value="MlaB-like_STAS"/>
</dbReference>
<dbReference type="Pfam" id="PF13466">
    <property type="entry name" value="STAS_2"/>
    <property type="match status" value="1"/>
</dbReference>
<evidence type="ECO:0000313" key="3">
    <source>
        <dbReference type="Proteomes" id="UP000221394"/>
    </source>
</evidence>
<dbReference type="InterPro" id="IPR052746">
    <property type="entry name" value="MlaB_ABC_Transporter"/>
</dbReference>
<organism evidence="2 3">
    <name type="scientific">Flavimobilis soli</name>
    <dbReference type="NCBI Taxonomy" id="442709"/>
    <lineage>
        <taxon>Bacteria</taxon>
        <taxon>Bacillati</taxon>
        <taxon>Actinomycetota</taxon>
        <taxon>Actinomycetes</taxon>
        <taxon>Micrococcales</taxon>
        <taxon>Jonesiaceae</taxon>
        <taxon>Flavimobilis</taxon>
    </lineage>
</organism>
<keyword evidence="3" id="KW-1185">Reference proteome</keyword>
<dbReference type="Proteomes" id="UP000221394">
    <property type="component" value="Unassembled WGS sequence"/>
</dbReference>
<gene>
    <name evidence="2" type="ORF">ATL41_0101</name>
</gene>
<name>A0A2A9EA19_9MICO</name>
<dbReference type="AlphaFoldDB" id="A0A2A9EA19"/>
<dbReference type="RefSeq" id="WP_098458833.1">
    <property type="nucleotide sequence ID" value="NZ_PDJH01000001.1"/>
</dbReference>
<dbReference type="EMBL" id="PDJH01000001">
    <property type="protein sequence ID" value="PFG35421.1"/>
    <property type="molecule type" value="Genomic_DNA"/>
</dbReference>
<protein>
    <submittedName>
        <fullName evidence="2">Anti-anti-sigma factor</fullName>
    </submittedName>
</protein>